<dbReference type="InterPro" id="IPR045161">
    <property type="entry name" value="Utp18"/>
</dbReference>
<organism evidence="7 8">
    <name type="scientific">Plasmodium inui San Antonio 1</name>
    <dbReference type="NCBI Taxonomy" id="1237626"/>
    <lineage>
        <taxon>Eukaryota</taxon>
        <taxon>Sar</taxon>
        <taxon>Alveolata</taxon>
        <taxon>Apicomplexa</taxon>
        <taxon>Aconoidasida</taxon>
        <taxon>Haemosporida</taxon>
        <taxon>Plasmodiidae</taxon>
        <taxon>Plasmodium</taxon>
        <taxon>Plasmodium (Plasmodium)</taxon>
    </lineage>
</organism>
<proteinExistence type="predicted"/>
<dbReference type="Proteomes" id="UP000030640">
    <property type="component" value="Unassembled WGS sequence"/>
</dbReference>
<evidence type="ECO:0000256" key="3">
    <source>
        <dbReference type="ARBA" id="ARBA00022574"/>
    </source>
</evidence>
<dbReference type="EMBL" id="KI965461">
    <property type="protein sequence ID" value="EUD69096.1"/>
    <property type="molecule type" value="Genomic_DNA"/>
</dbReference>
<protein>
    <recommendedName>
        <fullName evidence="9">WD repeat-containing protein</fullName>
    </recommendedName>
</protein>
<dbReference type="GeneID" id="20036062"/>
<dbReference type="GO" id="GO:0034388">
    <property type="term" value="C:Pwp2p-containing subcomplex of 90S preribosome"/>
    <property type="evidence" value="ECO:0007669"/>
    <property type="project" value="TreeGrafter"/>
</dbReference>
<accession>W7AUK9</accession>
<keyword evidence="8" id="KW-1185">Reference proteome</keyword>
<keyword evidence="4" id="KW-0677">Repeat</keyword>
<dbReference type="AlphaFoldDB" id="W7AUK9"/>
<dbReference type="GO" id="GO:0032040">
    <property type="term" value="C:small-subunit processome"/>
    <property type="evidence" value="ECO:0007669"/>
    <property type="project" value="TreeGrafter"/>
</dbReference>
<feature type="region of interest" description="Disordered" evidence="6">
    <location>
        <begin position="37"/>
        <end position="97"/>
    </location>
</feature>
<dbReference type="PANTHER" id="PTHR18359:SF0">
    <property type="entry name" value="U3 SMALL NUCLEOLAR RNA-ASSOCIATED PROTEIN 18 HOMOLOG"/>
    <property type="match status" value="1"/>
</dbReference>
<evidence type="ECO:0000313" key="8">
    <source>
        <dbReference type="Proteomes" id="UP000030640"/>
    </source>
</evidence>
<evidence type="ECO:0000256" key="1">
    <source>
        <dbReference type="ARBA" id="ARBA00004604"/>
    </source>
</evidence>
<dbReference type="PANTHER" id="PTHR18359">
    <property type="entry name" value="WD-REPEAT PROTEIN-RELATED"/>
    <property type="match status" value="1"/>
</dbReference>
<evidence type="ECO:0000256" key="6">
    <source>
        <dbReference type="SAM" id="MobiDB-lite"/>
    </source>
</evidence>
<name>W7AUK9_9APIC</name>
<dbReference type="InterPro" id="IPR015943">
    <property type="entry name" value="WD40/YVTN_repeat-like_dom_sf"/>
</dbReference>
<sequence length="579" mass="66530">MDSSIIQGDDVIITDTFLSDEEGEAEEQLIKQEAAAQRNGRVGIQKSDDNTAYVGNKNWTSLGHTNFDGPSEDRASSPEKASIMLENDNPYEEKANRRDNLEEGFFDFGNYLNGVDDVEEEDKQEERGKKMRSIRSNKVWHDSDDDVLEKSLNSRSRGFAAESEDDESLEGDQVEIGHETDEEHLIKNEQSENYLEKCIDRVDIETYEGEETKDAASTINMEDIYIFDNNEVDSHIKKKKRLNKMNEKSIFLKYYLQKFTFHRIQDKKIRQLVGMPKANLILPVYNSDLYVLQYKDKLLSLSKKVSFRGRIGHVHESNGSVYILMHDNYVRNYNLEKGIVYKNRIHLGNAGRVVPMEIKFFNRESEEKKGLSHQSSDHLYGISFKQSRKINIYDTRSFDVVKNFEMDYKCIGMNFHQKTNSLFAIDSKGNLYNWCLNTNQLINRVVDNHSVFPSCFTLHEDYIVTGSFTGFLNLFRVDDLTTPIKSFKNLTLPVSNAIFNPTHNCLLYYTKLAKNGIKLIDLGTNYVYCNVPWFNTNVRYNVLAADFFNGGDNLCFSVKANSFYVYDLFGDSSVASGGG</sequence>
<dbReference type="SUPFAM" id="SSF50978">
    <property type="entry name" value="WD40 repeat-like"/>
    <property type="match status" value="1"/>
</dbReference>
<evidence type="ECO:0000256" key="5">
    <source>
        <dbReference type="ARBA" id="ARBA00023242"/>
    </source>
</evidence>
<dbReference type="Gene3D" id="2.130.10.10">
    <property type="entry name" value="YVTN repeat-like/Quinoprotein amine dehydrogenase"/>
    <property type="match status" value="1"/>
</dbReference>
<evidence type="ECO:0000256" key="4">
    <source>
        <dbReference type="ARBA" id="ARBA00022737"/>
    </source>
</evidence>
<reference evidence="7 8" key="1">
    <citation type="submission" date="2013-02" db="EMBL/GenBank/DDBJ databases">
        <title>The Genome Sequence of Plasmodium inui San Antonio 1.</title>
        <authorList>
            <consortium name="The Broad Institute Genome Sequencing Platform"/>
            <consortium name="The Broad Institute Genome Sequencing Center for Infectious Disease"/>
            <person name="Neafsey D."/>
            <person name="Cheeseman I."/>
            <person name="Volkman S."/>
            <person name="Adams J."/>
            <person name="Walker B."/>
            <person name="Young S.K."/>
            <person name="Zeng Q."/>
            <person name="Gargeya S."/>
            <person name="Fitzgerald M."/>
            <person name="Haas B."/>
            <person name="Abouelleil A."/>
            <person name="Alvarado L."/>
            <person name="Arachchi H.M."/>
            <person name="Berlin A.M."/>
            <person name="Chapman S.B."/>
            <person name="Dewar J."/>
            <person name="Goldberg J."/>
            <person name="Griggs A."/>
            <person name="Gujja S."/>
            <person name="Hansen M."/>
            <person name="Howarth C."/>
            <person name="Imamovic A."/>
            <person name="Larimer J."/>
            <person name="McCowan C."/>
            <person name="Murphy C."/>
            <person name="Neiman D."/>
            <person name="Pearson M."/>
            <person name="Priest M."/>
            <person name="Roberts A."/>
            <person name="Saif S."/>
            <person name="Shea T."/>
            <person name="Sisk P."/>
            <person name="Sykes S."/>
            <person name="Wortman J."/>
            <person name="Nusbaum C."/>
            <person name="Birren B."/>
        </authorList>
    </citation>
    <scope>NUCLEOTIDE SEQUENCE [LARGE SCALE GENOMIC DNA]</scope>
    <source>
        <strain evidence="7 8">San Antonio 1</strain>
    </source>
</reference>
<keyword evidence="3" id="KW-0853">WD repeat</keyword>
<dbReference type="OrthoDB" id="1935146at2759"/>
<keyword evidence="5" id="KW-0539">Nucleus</keyword>
<dbReference type="RefSeq" id="XP_008814622.1">
    <property type="nucleotide sequence ID" value="XM_008816400.1"/>
</dbReference>
<dbReference type="VEuPathDB" id="PlasmoDB:C922_00788"/>
<dbReference type="GO" id="GO:0006364">
    <property type="term" value="P:rRNA processing"/>
    <property type="evidence" value="ECO:0007669"/>
    <property type="project" value="UniProtKB-KW"/>
</dbReference>
<evidence type="ECO:0000256" key="2">
    <source>
        <dbReference type="ARBA" id="ARBA00022552"/>
    </source>
</evidence>
<evidence type="ECO:0000313" key="7">
    <source>
        <dbReference type="EMBL" id="EUD69096.1"/>
    </source>
</evidence>
<dbReference type="InterPro" id="IPR036322">
    <property type="entry name" value="WD40_repeat_dom_sf"/>
</dbReference>
<comment type="subcellular location">
    <subcellularLocation>
        <location evidence="1">Nucleus</location>
        <location evidence="1">Nucleolus</location>
    </subcellularLocation>
</comment>
<keyword evidence="2" id="KW-0698">rRNA processing</keyword>
<evidence type="ECO:0008006" key="9">
    <source>
        <dbReference type="Google" id="ProtNLM"/>
    </source>
</evidence>
<gene>
    <name evidence="7" type="ORF">C922_00788</name>
</gene>